<accession>A0A367YTG1</accession>
<dbReference type="SUPFAM" id="SSF55298">
    <property type="entry name" value="YjgF-like"/>
    <property type="match status" value="1"/>
</dbReference>
<evidence type="ECO:0000313" key="1">
    <source>
        <dbReference type="EMBL" id="RCK69080.1"/>
    </source>
</evidence>
<comment type="caution">
    <text evidence="1">The sequence shown here is derived from an EMBL/GenBank/DDBJ whole genome shotgun (WGS) entry which is preliminary data.</text>
</comment>
<dbReference type="InterPro" id="IPR006175">
    <property type="entry name" value="YjgF/YER057c/UK114"/>
</dbReference>
<dbReference type="InterPro" id="IPR013813">
    <property type="entry name" value="Endoribo_LPSP/chorism_mut-like"/>
</dbReference>
<dbReference type="Pfam" id="PF01042">
    <property type="entry name" value="Ribonuc_L-PSP"/>
    <property type="match status" value="1"/>
</dbReference>
<reference evidence="1 2" key="1">
    <citation type="submission" date="2018-07" db="EMBL/GenBank/DDBJ databases">
        <title>Desertimonas flava gen. nov. sp. nov.</title>
        <authorList>
            <person name="Liu S."/>
        </authorList>
    </citation>
    <scope>NUCLEOTIDE SEQUENCE [LARGE SCALE GENOMIC DNA]</scope>
    <source>
        <strain evidence="1 2">16Sb5-5</strain>
    </source>
</reference>
<dbReference type="Gene3D" id="3.30.1330.40">
    <property type="entry name" value="RutC-like"/>
    <property type="match status" value="1"/>
</dbReference>
<protein>
    <submittedName>
        <fullName evidence="1">RidA family protein</fullName>
    </submittedName>
</protein>
<keyword evidence="2" id="KW-1185">Reference proteome</keyword>
<sequence length="152" mass="15350">MTMTRAEAQDPDVPRPAARYRVALRHGDQVFVAGMTPREGDHLLAVGRVGTEIDVGTARELAGVAAARSLAAAASCRVAGERLVPLSMTVYVSTVDPTIAISEVADGASDRLVEATGSLPVRAAVAVAGLPGGAPVEVSLVVGVVPEGGARG</sequence>
<dbReference type="InterPro" id="IPR035959">
    <property type="entry name" value="RutC-like_sf"/>
</dbReference>
<dbReference type="Proteomes" id="UP000252770">
    <property type="component" value="Unassembled WGS sequence"/>
</dbReference>
<organism evidence="1 2">
    <name type="scientific">Desertihabitans brevis</name>
    <dbReference type="NCBI Taxonomy" id="2268447"/>
    <lineage>
        <taxon>Bacteria</taxon>
        <taxon>Bacillati</taxon>
        <taxon>Actinomycetota</taxon>
        <taxon>Actinomycetes</taxon>
        <taxon>Propionibacteriales</taxon>
        <taxon>Propionibacteriaceae</taxon>
        <taxon>Desertihabitans</taxon>
    </lineage>
</organism>
<evidence type="ECO:0000313" key="2">
    <source>
        <dbReference type="Proteomes" id="UP000252770"/>
    </source>
</evidence>
<proteinExistence type="predicted"/>
<name>A0A367YTG1_9ACTN</name>
<dbReference type="EMBL" id="QOUI01000007">
    <property type="protein sequence ID" value="RCK69080.1"/>
    <property type="molecule type" value="Genomic_DNA"/>
</dbReference>
<dbReference type="AlphaFoldDB" id="A0A367YTG1"/>
<dbReference type="PANTHER" id="PTHR43760">
    <property type="entry name" value="ENDORIBONUCLEASE-RELATED"/>
    <property type="match status" value="1"/>
</dbReference>
<dbReference type="CDD" id="cd02199">
    <property type="entry name" value="YjgF_YER057c_UK114_like_1"/>
    <property type="match status" value="1"/>
</dbReference>
<dbReference type="PANTHER" id="PTHR43760:SF1">
    <property type="entry name" value="ENDORIBONUCLEASE L-PSP_CHORISMATE MUTASE-LIKE DOMAIN-CONTAINING PROTEIN"/>
    <property type="match status" value="1"/>
</dbReference>
<gene>
    <name evidence="1" type="ORF">DT076_12050</name>
</gene>